<gene>
    <name evidence="3" type="ORF">SAMN04488000_10758</name>
</gene>
<dbReference type="PANTHER" id="PTHR43156">
    <property type="entry name" value="STAGE II SPORULATION PROTEIN E-RELATED"/>
    <property type="match status" value="1"/>
</dbReference>
<keyword evidence="1" id="KW-0378">Hydrolase</keyword>
<dbReference type="InterPro" id="IPR036457">
    <property type="entry name" value="PPM-type-like_dom_sf"/>
</dbReference>
<dbReference type="InterPro" id="IPR001932">
    <property type="entry name" value="PPM-type_phosphatase-like_dom"/>
</dbReference>
<sequence>MSAGDAPTWPDLLHALWRSAFSAGSTKVFAKELYLGLLELPHVRGVLGARTGPDGTVLVVRWADHEHGVMSGPAGLAADVAPWVTGSADLEARPAGQAKITELGVAELASFAPALGERMREVGGTAVVAASFRAAEGDNGLLLVALDRTPEDEAVARALEQIADVVIAADDRIADQALLDNRLAADAVLAEVSLRLAGSLDVEETLRSVVRMAVPGLADGAAVHVRRDGALKQIAAAHVDVHRERLLNDHLRQGRWAGLPVTAGDEVDPLPSGLPADVGLELMTSAVLRARGRLLGVLTFFHRAGARRVPTREFVRDIAARAALAIDNATLYSQRRAEVEELQQHLLPSVLPAIDGVELATGYNVAGHLLDVGGDFYGVVRQPDDRFTALIGDVCGRGAAAAALTGLARHTVETILEEGGGAEDAVRLLNAKLLRNRVGKFLTLAAVTFGKAGPDGLPMRSLTAGHPPPVIIRRDGAVEETACRGHLVGVLDQVSFTQADDVLRPGDSVVLFTDGLVEARDASGAFFGDEDLEPTLAALHDLPLSEMAAALVAGDGRYAVDDDAAVLLIRYRGPRHLDAVLPADQAADAALAAVRALGRPGLPDRVDAPAGHEDVTVTVDGDAGWARIEISGGAGTWWEVL</sequence>
<dbReference type="Pfam" id="PF07228">
    <property type="entry name" value="SpoIIE"/>
    <property type="match status" value="1"/>
</dbReference>
<dbReference type="InterPro" id="IPR029016">
    <property type="entry name" value="GAF-like_dom_sf"/>
</dbReference>
<dbReference type="InterPro" id="IPR052016">
    <property type="entry name" value="Bact_Sigma-Reg"/>
</dbReference>
<dbReference type="SUPFAM" id="SSF81606">
    <property type="entry name" value="PP2C-like"/>
    <property type="match status" value="1"/>
</dbReference>
<evidence type="ECO:0000313" key="4">
    <source>
        <dbReference type="Proteomes" id="UP000199503"/>
    </source>
</evidence>
<feature type="domain" description="PPM-type phosphatase" evidence="2">
    <location>
        <begin position="354"/>
        <end position="571"/>
    </location>
</feature>
<dbReference type="SUPFAM" id="SSF55781">
    <property type="entry name" value="GAF domain-like"/>
    <property type="match status" value="1"/>
</dbReference>
<reference evidence="4" key="1">
    <citation type="submission" date="2016-10" db="EMBL/GenBank/DDBJ databases">
        <authorList>
            <person name="Varghese N."/>
            <person name="Submissions S."/>
        </authorList>
    </citation>
    <scope>NUCLEOTIDE SEQUENCE [LARGE SCALE GENOMIC DNA]</scope>
    <source>
        <strain evidence="4">DSM 44437</strain>
    </source>
</reference>
<dbReference type="PANTHER" id="PTHR43156:SF2">
    <property type="entry name" value="STAGE II SPORULATION PROTEIN E"/>
    <property type="match status" value="1"/>
</dbReference>
<accession>A0A1H9MIK1</accession>
<dbReference type="Proteomes" id="UP000199503">
    <property type="component" value="Unassembled WGS sequence"/>
</dbReference>
<dbReference type="RefSeq" id="WP_089917876.1">
    <property type="nucleotide sequence ID" value="NZ_FOFV01000007.1"/>
</dbReference>
<protein>
    <submittedName>
        <fullName evidence="3">Serine phosphatase RsbU, regulator of sigma subunit</fullName>
    </submittedName>
</protein>
<evidence type="ECO:0000256" key="1">
    <source>
        <dbReference type="ARBA" id="ARBA00022801"/>
    </source>
</evidence>
<dbReference type="Gene3D" id="3.60.40.10">
    <property type="entry name" value="PPM-type phosphatase domain"/>
    <property type="match status" value="1"/>
</dbReference>
<evidence type="ECO:0000313" key="3">
    <source>
        <dbReference type="EMBL" id="SER23534.1"/>
    </source>
</evidence>
<dbReference type="EMBL" id="FOFV01000007">
    <property type="protein sequence ID" value="SER23534.1"/>
    <property type="molecule type" value="Genomic_DNA"/>
</dbReference>
<evidence type="ECO:0000259" key="2">
    <source>
        <dbReference type="SMART" id="SM00331"/>
    </source>
</evidence>
<dbReference type="STRING" id="65499.SAMN04488000_10758"/>
<name>A0A1H9MIK1_9PSEU</name>
<dbReference type="GO" id="GO:0016791">
    <property type="term" value="F:phosphatase activity"/>
    <property type="evidence" value="ECO:0007669"/>
    <property type="project" value="TreeGrafter"/>
</dbReference>
<keyword evidence="4" id="KW-1185">Reference proteome</keyword>
<dbReference type="Gene3D" id="3.30.450.40">
    <property type="match status" value="1"/>
</dbReference>
<dbReference type="AlphaFoldDB" id="A0A1H9MIK1"/>
<organism evidence="3 4">
    <name type="scientific">Lentzea albida</name>
    <dbReference type="NCBI Taxonomy" id="65499"/>
    <lineage>
        <taxon>Bacteria</taxon>
        <taxon>Bacillati</taxon>
        <taxon>Actinomycetota</taxon>
        <taxon>Actinomycetes</taxon>
        <taxon>Pseudonocardiales</taxon>
        <taxon>Pseudonocardiaceae</taxon>
        <taxon>Lentzea</taxon>
    </lineage>
</organism>
<proteinExistence type="predicted"/>
<dbReference type="SMART" id="SM00331">
    <property type="entry name" value="PP2C_SIG"/>
    <property type="match status" value="1"/>
</dbReference>
<dbReference type="OrthoDB" id="163538at2"/>